<name>A0A1I5XTM4_9FIRM</name>
<sequence length="301" mass="33751">MKNNKASISLLLTIVFLITSLFSMKNAYANQLHSDTQHNLIANGGFEEGLEGWKTHNQGDYEQWAGLAEFSVENGELKVEIKQVGWAWWHIQLYQEPVNVAAGTYKISFDMRSDVERTVYVELTGSGVARQDFVVDNTMKTYEAIIEVPSDGSYKFMFGLGREPNEEILNTPYNIFIDNVKLIMVEEVEEPEEPGEPKEPGEPGESEEPEEPEEPEGPGEPGGSEKPEEPDEPEELGDGENDVSEDKNEGIVKTGSWLDFRTLVLVGILLFLMGGALTLKRDVKNKGIIKRIIIQKLKNMI</sequence>
<feature type="region of interest" description="Disordered" evidence="2">
    <location>
        <begin position="189"/>
        <end position="248"/>
    </location>
</feature>
<reference evidence="6 7" key="1">
    <citation type="submission" date="2016-10" db="EMBL/GenBank/DDBJ databases">
        <authorList>
            <person name="de Groot N.N."/>
        </authorList>
    </citation>
    <scope>NUCLEOTIDE SEQUENCE [LARGE SCALE GENOMIC DNA]</scope>
    <source>
        <strain evidence="6 7">DSM 20678</strain>
    </source>
</reference>
<accession>A0A1I5XTM4</accession>
<dbReference type="GO" id="GO:0016798">
    <property type="term" value="F:hydrolase activity, acting on glycosyl bonds"/>
    <property type="evidence" value="ECO:0007669"/>
    <property type="project" value="InterPro"/>
</dbReference>
<evidence type="ECO:0000256" key="1">
    <source>
        <dbReference type="ARBA" id="ARBA00022801"/>
    </source>
</evidence>
<dbReference type="InterPro" id="IPR008979">
    <property type="entry name" value="Galactose-bd-like_sf"/>
</dbReference>
<keyword evidence="3" id="KW-1133">Transmembrane helix</keyword>
<feature type="chain" id="PRO_5011779687" evidence="4">
    <location>
        <begin position="30"/>
        <end position="301"/>
    </location>
</feature>
<evidence type="ECO:0000259" key="5">
    <source>
        <dbReference type="Pfam" id="PF02018"/>
    </source>
</evidence>
<dbReference type="EMBL" id="FOXR01000030">
    <property type="protein sequence ID" value="SFQ35312.1"/>
    <property type="molecule type" value="Genomic_DNA"/>
</dbReference>
<evidence type="ECO:0000256" key="2">
    <source>
        <dbReference type="SAM" id="MobiDB-lite"/>
    </source>
</evidence>
<dbReference type="InterPro" id="IPR003305">
    <property type="entry name" value="CenC_carb-bd"/>
</dbReference>
<feature type="compositionally biased region" description="Acidic residues" evidence="2">
    <location>
        <begin position="228"/>
        <end position="243"/>
    </location>
</feature>
<dbReference type="Gene3D" id="2.60.120.260">
    <property type="entry name" value="Galactose-binding domain-like"/>
    <property type="match status" value="1"/>
</dbReference>
<dbReference type="AlphaFoldDB" id="A0A1I5XTM4"/>
<dbReference type="STRING" id="937334.SAMN05444406_13023"/>
<feature type="signal peptide" evidence="4">
    <location>
        <begin position="1"/>
        <end position="29"/>
    </location>
</feature>
<proteinExistence type="predicted"/>
<feature type="compositionally biased region" description="Acidic residues" evidence="2">
    <location>
        <begin position="202"/>
        <end position="217"/>
    </location>
</feature>
<protein>
    <submittedName>
        <fullName evidence="6">Carbohydrate binding domain-containing protein</fullName>
    </submittedName>
</protein>
<dbReference type="Pfam" id="PF02018">
    <property type="entry name" value="CBM_4_9"/>
    <property type="match status" value="1"/>
</dbReference>
<gene>
    <name evidence="6" type="ORF">SAMN05444406_13023</name>
</gene>
<keyword evidence="7" id="KW-1185">Reference proteome</keyword>
<dbReference type="OrthoDB" id="9809583at2"/>
<evidence type="ECO:0000313" key="7">
    <source>
        <dbReference type="Proteomes" id="UP000198577"/>
    </source>
</evidence>
<keyword evidence="3" id="KW-0472">Membrane</keyword>
<keyword evidence="1" id="KW-0378">Hydrolase</keyword>
<evidence type="ECO:0000256" key="4">
    <source>
        <dbReference type="SAM" id="SignalP"/>
    </source>
</evidence>
<evidence type="ECO:0000313" key="6">
    <source>
        <dbReference type="EMBL" id="SFQ35312.1"/>
    </source>
</evidence>
<feature type="domain" description="CBM-cenC" evidence="5">
    <location>
        <begin position="39"/>
        <end position="151"/>
    </location>
</feature>
<dbReference type="RefSeq" id="WP_092282661.1">
    <property type="nucleotide sequence ID" value="NZ_FOXR01000030.1"/>
</dbReference>
<dbReference type="SUPFAM" id="SSF49785">
    <property type="entry name" value="Galactose-binding domain-like"/>
    <property type="match status" value="1"/>
</dbReference>
<evidence type="ECO:0000256" key="3">
    <source>
        <dbReference type="SAM" id="Phobius"/>
    </source>
</evidence>
<keyword evidence="4" id="KW-0732">Signal</keyword>
<dbReference type="Proteomes" id="UP000198577">
    <property type="component" value="Unassembled WGS sequence"/>
</dbReference>
<keyword evidence="3" id="KW-0812">Transmembrane</keyword>
<organism evidence="6 7">
    <name type="scientific">Caldicoprobacter faecalis</name>
    <dbReference type="NCBI Taxonomy" id="937334"/>
    <lineage>
        <taxon>Bacteria</taxon>
        <taxon>Bacillati</taxon>
        <taxon>Bacillota</taxon>
        <taxon>Clostridia</taxon>
        <taxon>Caldicoprobacterales</taxon>
        <taxon>Caldicoprobacteraceae</taxon>
        <taxon>Caldicoprobacter</taxon>
    </lineage>
</organism>
<feature type="transmembrane region" description="Helical" evidence="3">
    <location>
        <begin position="260"/>
        <end position="279"/>
    </location>
</feature>